<dbReference type="InterPro" id="IPR027417">
    <property type="entry name" value="P-loop_NTPase"/>
</dbReference>
<accession>A0AAC9LH60</accession>
<dbReference type="Pfam" id="PF13181">
    <property type="entry name" value="TPR_8"/>
    <property type="match status" value="1"/>
</dbReference>
<reference evidence="3" key="1">
    <citation type="submission" date="2016-06" db="EMBL/GenBank/DDBJ databases">
        <title>Complete genome sequence of Actinoalloteichus fjordicus DSM 46855 (=ADI127-17), type strain of the new species Actinoalloteichus fjordicus.</title>
        <authorList>
            <person name="Ruckert C."/>
            <person name="Nouioui I."/>
            <person name="Willmese J."/>
            <person name="van Wezel G."/>
            <person name="Klenk H.-P."/>
            <person name="Kalinowski J."/>
            <person name="Zotchev S.B."/>
        </authorList>
    </citation>
    <scope>NUCLEOTIDE SEQUENCE [LARGE SCALE GENOMIC DNA]</scope>
    <source>
        <strain evidence="3">ADI127-7</strain>
    </source>
</reference>
<feature type="compositionally biased region" description="Polar residues" evidence="1">
    <location>
        <begin position="688"/>
        <end position="698"/>
    </location>
</feature>
<dbReference type="GO" id="GO:0043531">
    <property type="term" value="F:ADP binding"/>
    <property type="evidence" value="ECO:0007669"/>
    <property type="project" value="InterPro"/>
</dbReference>
<evidence type="ECO:0000313" key="3">
    <source>
        <dbReference type="Proteomes" id="UP000185511"/>
    </source>
</evidence>
<sequence length="724" mass="77290">MQQSDIGSPDGSAANRIDGSAAGQVVQAGSIGHVHFHTPVVTLERPGRLPLDPPYFVNRAAELALLSDHAEHALRDRLRSVVIHGAGGVGKTALAVHWARRHRDLFDDTLFVDLGVLRHRGGVDVADVLGILLRSLGVPGQAVPAGLGARLDAYRARTADRRVLLILDDVLQPAEARQLLPASGTGLVLITSRRQLSGLVVRGARPLPVPPLSQDAGIALVGELLGAIRPDLRPDELGDFVRLCGGFPLALCVAGRGLAARRRSSLPRLIARLTEGSRLLGGASDEEVTMQAHLDSAYAELSPTARQAYRRLADHPGADFGVEVAAVLTELAEPDLDDALEELCEAHLLTEIAEDRYRFHALVLLHATAQATADGSPAERAAAQARGVAWYLLGVQTADVTMAPTRLRLARPEPGAAGVFADGTRAWQWLNQERVNLISAVRLADRLGMDEAVWQFCEALWQLYHERGHHADLIESHRLGVEAARRCGDLAALARMHNQLGRARLELGELDAAGRELVDALVAARSAGHAQVEAAVLESTGLVHCASGRFADAVEVFRRTKAANAAAEDLHGVAVQTYHLAEALYGCGRLDEAVDEVTRVLQRIQGLEGEGSIAAKLRIMLGHTLRELGRSAAAVAEFEAAAASASALGLSRREAEARRAAGEIRSELGDTAAAEVHRRRLEELAASSIDSTSMPSSAEQRHRARGARRAADASSAREPEVGDQ</sequence>
<proteinExistence type="predicted"/>
<dbReference type="Gene3D" id="3.40.50.300">
    <property type="entry name" value="P-loop containing nucleotide triphosphate hydrolases"/>
    <property type="match status" value="1"/>
</dbReference>
<dbReference type="KEGG" id="acad:UA74_21375"/>
<organism evidence="2 3">
    <name type="scientific">Actinoalloteichus fjordicus</name>
    <dbReference type="NCBI Taxonomy" id="1612552"/>
    <lineage>
        <taxon>Bacteria</taxon>
        <taxon>Bacillati</taxon>
        <taxon>Actinomycetota</taxon>
        <taxon>Actinomycetes</taxon>
        <taxon>Pseudonocardiales</taxon>
        <taxon>Pseudonocardiaceae</taxon>
        <taxon>Actinoalloteichus</taxon>
    </lineage>
</organism>
<dbReference type="PRINTS" id="PR00364">
    <property type="entry name" value="DISEASERSIST"/>
</dbReference>
<dbReference type="Gene3D" id="1.25.40.10">
    <property type="entry name" value="Tetratricopeptide repeat domain"/>
    <property type="match status" value="2"/>
</dbReference>
<gene>
    <name evidence="2" type="ORF">UA74_21375</name>
</gene>
<protein>
    <submittedName>
        <fullName evidence="2">NB-ARC domain-containing protein</fullName>
    </submittedName>
</protein>
<name>A0AAC9LH60_9PSEU</name>
<feature type="compositionally biased region" description="Basic and acidic residues" evidence="1">
    <location>
        <begin position="709"/>
        <end position="724"/>
    </location>
</feature>
<dbReference type="PANTHER" id="PTHR47691">
    <property type="entry name" value="REGULATOR-RELATED"/>
    <property type="match status" value="1"/>
</dbReference>
<dbReference type="SUPFAM" id="SSF52540">
    <property type="entry name" value="P-loop containing nucleoside triphosphate hydrolases"/>
    <property type="match status" value="1"/>
</dbReference>
<dbReference type="InterPro" id="IPR011990">
    <property type="entry name" value="TPR-like_helical_dom_sf"/>
</dbReference>
<evidence type="ECO:0000313" key="2">
    <source>
        <dbReference type="EMBL" id="APU16300.1"/>
    </source>
</evidence>
<dbReference type="AlphaFoldDB" id="A0AAC9LH60"/>
<dbReference type="Proteomes" id="UP000185511">
    <property type="component" value="Chromosome"/>
</dbReference>
<dbReference type="EMBL" id="CP016076">
    <property type="protein sequence ID" value="APU16300.1"/>
    <property type="molecule type" value="Genomic_DNA"/>
</dbReference>
<dbReference type="PANTHER" id="PTHR47691:SF3">
    <property type="entry name" value="HTH-TYPE TRANSCRIPTIONAL REGULATOR RV0890C-RELATED"/>
    <property type="match status" value="1"/>
</dbReference>
<keyword evidence="3" id="KW-1185">Reference proteome</keyword>
<feature type="region of interest" description="Disordered" evidence="1">
    <location>
        <begin position="685"/>
        <end position="724"/>
    </location>
</feature>
<dbReference type="InterPro" id="IPR019734">
    <property type="entry name" value="TPR_rpt"/>
</dbReference>
<dbReference type="SUPFAM" id="SSF48452">
    <property type="entry name" value="TPR-like"/>
    <property type="match status" value="1"/>
</dbReference>
<evidence type="ECO:0000256" key="1">
    <source>
        <dbReference type="SAM" id="MobiDB-lite"/>
    </source>
</evidence>